<dbReference type="SFLD" id="SFLDG01065">
    <property type="entry name" value="anaerobic_coproporphyrinogen-I"/>
    <property type="match status" value="1"/>
</dbReference>
<keyword evidence="4" id="KW-0411">Iron-sulfur</keyword>
<dbReference type="GeneID" id="86940171"/>
<dbReference type="AlphaFoldDB" id="A0AA37DH66"/>
<dbReference type="GO" id="GO:0046872">
    <property type="term" value="F:metal ion binding"/>
    <property type="evidence" value="ECO:0007669"/>
    <property type="project" value="UniProtKB-KW"/>
</dbReference>
<protein>
    <submittedName>
        <fullName evidence="6">Coproporphyrinogen dehydrogenase HemZ</fullName>
    </submittedName>
</protein>
<name>A0AA37DH66_9FIRM</name>
<dbReference type="InterPro" id="IPR007197">
    <property type="entry name" value="rSAM"/>
</dbReference>
<evidence type="ECO:0000256" key="3">
    <source>
        <dbReference type="ARBA" id="ARBA00023004"/>
    </source>
</evidence>
<dbReference type="InterPro" id="IPR058240">
    <property type="entry name" value="rSAM_sf"/>
</dbReference>
<dbReference type="Pfam" id="PF04055">
    <property type="entry name" value="Radical_SAM"/>
    <property type="match status" value="1"/>
</dbReference>
<evidence type="ECO:0000256" key="4">
    <source>
        <dbReference type="ARBA" id="ARBA00023014"/>
    </source>
</evidence>
<dbReference type="Gene3D" id="3.20.20.70">
    <property type="entry name" value="Aldolase class I"/>
    <property type="match status" value="1"/>
</dbReference>
<evidence type="ECO:0000313" key="6">
    <source>
        <dbReference type="EMBL" id="EHO18195.1"/>
    </source>
</evidence>
<keyword evidence="7" id="KW-1185">Reference proteome</keyword>
<dbReference type="InterPro" id="IPR023995">
    <property type="entry name" value="HemZ"/>
</dbReference>
<dbReference type="GO" id="GO:0003824">
    <property type="term" value="F:catalytic activity"/>
    <property type="evidence" value="ECO:0007669"/>
    <property type="project" value="InterPro"/>
</dbReference>
<dbReference type="Proteomes" id="UP000018466">
    <property type="component" value="Unassembled WGS sequence"/>
</dbReference>
<dbReference type="PANTHER" id="PTHR13932">
    <property type="entry name" value="COPROPORPHYRINIGEN III OXIDASE"/>
    <property type="match status" value="1"/>
</dbReference>
<dbReference type="InterPro" id="IPR034505">
    <property type="entry name" value="Coproporphyrinogen-III_oxidase"/>
</dbReference>
<reference evidence="6 7" key="1">
    <citation type="submission" date="2011-10" db="EMBL/GenBank/DDBJ databases">
        <title>The Genome Sequence of Lachnospiraceae bacterium ACC2.</title>
        <authorList>
            <consortium name="The Broad Institute Genome Sequencing Platform"/>
            <person name="Earl A."/>
            <person name="Ward D."/>
            <person name="Feldgarden M."/>
            <person name="Gevers D."/>
            <person name="Sizova M."/>
            <person name="Hazen A."/>
            <person name="Epstein S."/>
            <person name="Young S.K."/>
            <person name="Zeng Q."/>
            <person name="Gargeya S."/>
            <person name="Fitzgerald M."/>
            <person name="Haas B."/>
            <person name="Abouelleil A."/>
            <person name="Alvarado L."/>
            <person name="Arachchi H.M."/>
            <person name="Berlin A."/>
            <person name="Brown A."/>
            <person name="Chapman S.B."/>
            <person name="Chen Z."/>
            <person name="Dunbar C."/>
            <person name="Freedman E."/>
            <person name="Gearin G."/>
            <person name="Goldberg J."/>
            <person name="Griggs A."/>
            <person name="Gujja S."/>
            <person name="Heiman D."/>
            <person name="Howarth C."/>
            <person name="Larson L."/>
            <person name="Lui A."/>
            <person name="MacDonald P.J.P."/>
            <person name="Montmayeur A."/>
            <person name="Murphy C."/>
            <person name="Neiman D."/>
            <person name="Pearson M."/>
            <person name="Priest M."/>
            <person name="Roberts A."/>
            <person name="Saif S."/>
            <person name="Shea T."/>
            <person name="Shenoy N."/>
            <person name="Sisk P."/>
            <person name="Stolte C."/>
            <person name="Sykes S."/>
            <person name="Wortman J."/>
            <person name="Nusbaum C."/>
            <person name="Birren B."/>
        </authorList>
    </citation>
    <scope>NUCLEOTIDE SEQUENCE [LARGE SCALE GENOMIC DNA]</scope>
    <source>
        <strain evidence="6 7">ACC2</strain>
    </source>
</reference>
<keyword evidence="2" id="KW-0479">Metal-binding</keyword>
<dbReference type="CDD" id="cd01335">
    <property type="entry name" value="Radical_SAM"/>
    <property type="match status" value="1"/>
</dbReference>
<dbReference type="RefSeq" id="WP_009532213.1">
    <property type="nucleotide sequence ID" value="NZ_JH590861.1"/>
</dbReference>
<accession>A0AA37DH66</accession>
<dbReference type="NCBIfam" id="TIGR03994">
    <property type="entry name" value="rSAM_HemZ"/>
    <property type="match status" value="1"/>
</dbReference>
<dbReference type="SMART" id="SM00729">
    <property type="entry name" value="Elp3"/>
    <property type="match status" value="1"/>
</dbReference>
<dbReference type="SFLD" id="SFLDF00310">
    <property type="entry name" value="oxygen-independent_coproporphy"/>
    <property type="match status" value="1"/>
</dbReference>
<gene>
    <name evidence="6" type="ORF">HMPREF9623_00379</name>
</gene>
<dbReference type="PROSITE" id="PS51918">
    <property type="entry name" value="RADICAL_SAM"/>
    <property type="match status" value="1"/>
</dbReference>
<keyword evidence="3" id="KW-0408">Iron</keyword>
<evidence type="ECO:0000313" key="7">
    <source>
        <dbReference type="Proteomes" id="UP000018466"/>
    </source>
</evidence>
<dbReference type="GO" id="GO:0051539">
    <property type="term" value="F:4 iron, 4 sulfur cluster binding"/>
    <property type="evidence" value="ECO:0007669"/>
    <property type="project" value="TreeGrafter"/>
</dbReference>
<comment type="caution">
    <text evidence="6">The sequence shown here is derived from an EMBL/GenBank/DDBJ whole genome shotgun (WGS) entry which is preliminary data.</text>
</comment>
<evidence type="ECO:0000256" key="2">
    <source>
        <dbReference type="ARBA" id="ARBA00022723"/>
    </source>
</evidence>
<dbReference type="GO" id="GO:0006779">
    <property type="term" value="P:porphyrin-containing compound biosynthetic process"/>
    <property type="evidence" value="ECO:0007669"/>
    <property type="project" value="TreeGrafter"/>
</dbReference>
<organism evidence="6 7">
    <name type="scientific">Stomatobaculum longum</name>
    <dbReference type="NCBI Taxonomy" id="796942"/>
    <lineage>
        <taxon>Bacteria</taxon>
        <taxon>Bacillati</taxon>
        <taxon>Bacillota</taxon>
        <taxon>Clostridia</taxon>
        <taxon>Lachnospirales</taxon>
        <taxon>Lachnospiraceae</taxon>
        <taxon>Stomatobaculum</taxon>
    </lineage>
</organism>
<dbReference type="PANTHER" id="PTHR13932:SF1">
    <property type="entry name" value="OXYGEN-INDEPENDENT COPROPORPHYRINOGEN-III OXIDASE-LIKE PROTEIN HEMZ"/>
    <property type="match status" value="1"/>
</dbReference>
<feature type="domain" description="Radical SAM core" evidence="5">
    <location>
        <begin position="163"/>
        <end position="398"/>
    </location>
</feature>
<dbReference type="SFLD" id="SFLDG01082">
    <property type="entry name" value="B12-binding_domain_containing"/>
    <property type="match status" value="1"/>
</dbReference>
<sequence length="488" mass="54658">MISLQLRDVPFEQDVRELFMAFFPGQSFSHVPEQDAMISCIMTAEAEAGNEEAGRLGTYHATLLTDRGERLSFESPWFSERLTSKNELKRALYRTLSALTGKELPWGTLTGIRPAKLALNLLQRGKTAEEIRAEFKRDFFLSNARNALCVRTAENELRAIRGLDFTTGYSLYIGIPFCPTTCLYCSFPSYPAGKNKAAPYLAALREELRLTAEMMAGRRLDAVYVGGGTPTSLTAEELRSLLLFVCETFDFSACREFTVEAGRPDSITREKLLALREAGVDRISINPQTLKQATLDLIGRFHTVEQFTESFALARELGFDNINTDLIMGLPNETEADVRRTMEGICALSPDDVTIHSLALKRAARLNTKREDYRDVRYGDANQMVELAASYCEEMGLSPYYLYRQKNMAGNLENVGWCRPGKEGLYNILIMEELETIVGCGAGTTTRVMRGEGQYDRLENVKDPALYVERLPELLAKKQRALAGDVLG</sequence>
<dbReference type="SFLD" id="SFLDS00029">
    <property type="entry name" value="Radical_SAM"/>
    <property type="match status" value="1"/>
</dbReference>
<dbReference type="InterPro" id="IPR013785">
    <property type="entry name" value="Aldolase_TIM"/>
</dbReference>
<evidence type="ECO:0000256" key="1">
    <source>
        <dbReference type="ARBA" id="ARBA00022691"/>
    </source>
</evidence>
<keyword evidence="1" id="KW-0949">S-adenosyl-L-methionine</keyword>
<dbReference type="SUPFAM" id="SSF102114">
    <property type="entry name" value="Radical SAM enzymes"/>
    <property type="match status" value="1"/>
</dbReference>
<evidence type="ECO:0000259" key="5">
    <source>
        <dbReference type="PROSITE" id="PS51918"/>
    </source>
</evidence>
<dbReference type="InterPro" id="IPR006638">
    <property type="entry name" value="Elp3/MiaA/NifB-like_rSAM"/>
</dbReference>
<dbReference type="EMBL" id="AGEL01000003">
    <property type="protein sequence ID" value="EHO18195.1"/>
    <property type="molecule type" value="Genomic_DNA"/>
</dbReference>
<proteinExistence type="predicted"/>
<dbReference type="GO" id="GO:0005737">
    <property type="term" value="C:cytoplasm"/>
    <property type="evidence" value="ECO:0007669"/>
    <property type="project" value="TreeGrafter"/>
</dbReference>